<evidence type="ECO:0000313" key="9">
    <source>
        <dbReference type="Proteomes" id="UP000324800"/>
    </source>
</evidence>
<dbReference type="Gene3D" id="1.10.510.10">
    <property type="entry name" value="Transferase(Phosphotransferase) domain 1"/>
    <property type="match status" value="1"/>
</dbReference>
<keyword evidence="3 8" id="KW-0418">Kinase</keyword>
<feature type="non-terminal residue" evidence="8">
    <location>
        <position position="216"/>
    </location>
</feature>
<dbReference type="GO" id="GO:0004672">
    <property type="term" value="F:protein kinase activity"/>
    <property type="evidence" value="ECO:0007669"/>
    <property type="project" value="InterPro"/>
</dbReference>
<dbReference type="SUPFAM" id="SSF56112">
    <property type="entry name" value="Protein kinase-like (PK-like)"/>
    <property type="match status" value="1"/>
</dbReference>
<evidence type="ECO:0000256" key="6">
    <source>
        <dbReference type="SAM" id="MobiDB-lite"/>
    </source>
</evidence>
<dbReference type="InterPro" id="IPR000719">
    <property type="entry name" value="Prot_kinase_dom"/>
</dbReference>
<feature type="compositionally biased region" description="Low complexity" evidence="6">
    <location>
        <begin position="27"/>
        <end position="43"/>
    </location>
</feature>
<organism evidence="8 9">
    <name type="scientific">Streblomastix strix</name>
    <dbReference type="NCBI Taxonomy" id="222440"/>
    <lineage>
        <taxon>Eukaryota</taxon>
        <taxon>Metamonada</taxon>
        <taxon>Preaxostyla</taxon>
        <taxon>Oxymonadida</taxon>
        <taxon>Streblomastigidae</taxon>
        <taxon>Streblomastix</taxon>
    </lineage>
</organism>
<accession>A0A5J4QPB8</accession>
<comment type="caution">
    <text evidence="8">The sequence shown here is derived from an EMBL/GenBank/DDBJ whole genome shotgun (WGS) entry which is preliminary data.</text>
</comment>
<dbReference type="PROSITE" id="PS00107">
    <property type="entry name" value="PROTEIN_KINASE_ATP"/>
    <property type="match status" value="1"/>
</dbReference>
<evidence type="ECO:0000256" key="1">
    <source>
        <dbReference type="ARBA" id="ARBA00022679"/>
    </source>
</evidence>
<evidence type="ECO:0000259" key="7">
    <source>
        <dbReference type="PROSITE" id="PS50011"/>
    </source>
</evidence>
<dbReference type="PROSITE" id="PS50011">
    <property type="entry name" value="PROTEIN_KINASE_DOM"/>
    <property type="match status" value="1"/>
</dbReference>
<dbReference type="InterPro" id="IPR011009">
    <property type="entry name" value="Kinase-like_dom_sf"/>
</dbReference>
<dbReference type="PANTHER" id="PTHR11042:SF138">
    <property type="entry name" value="SERINE_THREONINE-PROTEIN KINASE IKS1-RELATED"/>
    <property type="match status" value="1"/>
</dbReference>
<dbReference type="OrthoDB" id="1405469at2759"/>
<protein>
    <submittedName>
        <fullName evidence="8">Putative serine/threonine kinase</fullName>
    </submittedName>
</protein>
<evidence type="ECO:0000256" key="5">
    <source>
        <dbReference type="PROSITE-ProRule" id="PRU10141"/>
    </source>
</evidence>
<name>A0A5J4QPB8_9EUKA</name>
<sequence>MNSHLLPLPPPESQPQLQPFDTHPIHLQFTAQSEQQQQQSFLDQKQEQEQEQSNQSYFKQSFAQLERLGSGYYGEVWRCRHILHGFELGEYALKKIGIGNNMDETESNNVDDIQKHNISSENSITNQQHLSSSFHTVNSSAQWVSLVVREVRILERLHHSNIVEYCHSWTENYSPSPHCPQIPHLFILMEYANGGNLYDFILNYNPYYDAQQLEDM</sequence>
<dbReference type="Proteomes" id="UP000324800">
    <property type="component" value="Unassembled WGS sequence"/>
</dbReference>
<feature type="domain" description="Protein kinase" evidence="7">
    <location>
        <begin position="62"/>
        <end position="216"/>
    </location>
</feature>
<dbReference type="EMBL" id="SNRW01044720">
    <property type="protein sequence ID" value="KAA6323165.1"/>
    <property type="molecule type" value="Genomic_DNA"/>
</dbReference>
<keyword evidence="1" id="KW-0808">Transferase</keyword>
<dbReference type="GO" id="GO:0005737">
    <property type="term" value="C:cytoplasm"/>
    <property type="evidence" value="ECO:0007669"/>
    <property type="project" value="TreeGrafter"/>
</dbReference>
<dbReference type="InterPro" id="IPR017441">
    <property type="entry name" value="Protein_kinase_ATP_BS"/>
</dbReference>
<evidence type="ECO:0000313" key="8">
    <source>
        <dbReference type="EMBL" id="KAA6323165.1"/>
    </source>
</evidence>
<proteinExistence type="predicted"/>
<dbReference type="PANTHER" id="PTHR11042">
    <property type="entry name" value="EUKARYOTIC TRANSLATION INITIATION FACTOR 2-ALPHA KINASE EIF2-ALPHA KINASE -RELATED"/>
    <property type="match status" value="1"/>
</dbReference>
<evidence type="ECO:0000256" key="3">
    <source>
        <dbReference type="ARBA" id="ARBA00022777"/>
    </source>
</evidence>
<keyword evidence="2 5" id="KW-0547">Nucleotide-binding</keyword>
<dbReference type="Gene3D" id="3.30.200.20">
    <property type="entry name" value="Phosphorylase Kinase, domain 1"/>
    <property type="match status" value="1"/>
</dbReference>
<feature type="region of interest" description="Disordered" evidence="6">
    <location>
        <begin position="1"/>
        <end position="55"/>
    </location>
</feature>
<evidence type="ECO:0000256" key="2">
    <source>
        <dbReference type="ARBA" id="ARBA00022741"/>
    </source>
</evidence>
<reference evidence="8 9" key="1">
    <citation type="submission" date="2019-03" db="EMBL/GenBank/DDBJ databases">
        <title>Single cell metagenomics reveals metabolic interactions within the superorganism composed of flagellate Streblomastix strix and complex community of Bacteroidetes bacteria on its surface.</title>
        <authorList>
            <person name="Treitli S.C."/>
            <person name="Kolisko M."/>
            <person name="Husnik F."/>
            <person name="Keeling P."/>
            <person name="Hampl V."/>
        </authorList>
    </citation>
    <scope>NUCLEOTIDE SEQUENCE [LARGE SCALE GENOMIC DNA]</scope>
    <source>
        <strain evidence="8">ST1C</strain>
    </source>
</reference>
<dbReference type="AlphaFoldDB" id="A0A5J4QPB8"/>
<dbReference type="InterPro" id="IPR050339">
    <property type="entry name" value="CC_SR_Kinase"/>
</dbReference>
<evidence type="ECO:0000256" key="4">
    <source>
        <dbReference type="ARBA" id="ARBA00022840"/>
    </source>
</evidence>
<dbReference type="GO" id="GO:0005524">
    <property type="term" value="F:ATP binding"/>
    <property type="evidence" value="ECO:0007669"/>
    <property type="project" value="UniProtKB-UniRule"/>
</dbReference>
<keyword evidence="4 5" id="KW-0067">ATP-binding</keyword>
<feature type="binding site" evidence="5">
    <location>
        <position position="94"/>
    </location>
    <ligand>
        <name>ATP</name>
        <dbReference type="ChEBI" id="CHEBI:30616"/>
    </ligand>
</feature>
<dbReference type="GO" id="GO:0005634">
    <property type="term" value="C:nucleus"/>
    <property type="evidence" value="ECO:0007669"/>
    <property type="project" value="TreeGrafter"/>
</dbReference>
<gene>
    <name evidence="8" type="ORF">EZS28_054348</name>
</gene>